<keyword evidence="2 8" id="KW-0696">RNA-directed RNA polymerase</keyword>
<accession>A0A1Y2I1K7</accession>
<gene>
    <name evidence="13" type="ORF">BCR44DRAFT_1457315</name>
</gene>
<comment type="similarity">
    <text evidence="1 8">Belongs to the RdRP family.</text>
</comment>
<evidence type="ECO:0000256" key="5">
    <source>
        <dbReference type="ARBA" id="ARBA00022884"/>
    </source>
</evidence>
<dbReference type="GO" id="GO:0003723">
    <property type="term" value="F:RNA binding"/>
    <property type="evidence" value="ECO:0007669"/>
    <property type="project" value="UniProtKB-KW"/>
</dbReference>
<protein>
    <recommendedName>
        <fullName evidence="8">RNA-dependent RNA polymerase</fullName>
        <ecNumber evidence="8">2.7.7.48</ecNumber>
    </recommendedName>
</protein>
<dbReference type="EC" id="2.7.7.48" evidence="8"/>
<dbReference type="PANTHER" id="PTHR23079:SF55">
    <property type="entry name" value="RNA-DIRECTED RNA POLYMERASE"/>
    <property type="match status" value="1"/>
</dbReference>
<evidence type="ECO:0000256" key="1">
    <source>
        <dbReference type="ARBA" id="ARBA00005762"/>
    </source>
</evidence>
<feature type="region of interest" description="Disordered" evidence="10">
    <location>
        <begin position="24"/>
        <end position="70"/>
    </location>
</feature>
<feature type="domain" description="RDRP C-terminal head" evidence="12">
    <location>
        <begin position="1152"/>
        <end position="1314"/>
    </location>
</feature>
<feature type="domain" description="RDRP core" evidence="11">
    <location>
        <begin position="595"/>
        <end position="1150"/>
    </location>
</feature>
<name>A0A1Y2I1K7_9FUNG</name>
<evidence type="ECO:0000256" key="7">
    <source>
        <dbReference type="ARBA" id="ARBA00048744"/>
    </source>
</evidence>
<reference evidence="13 14" key="1">
    <citation type="submission" date="2016-07" db="EMBL/GenBank/DDBJ databases">
        <title>Pervasive Adenine N6-methylation of Active Genes in Fungi.</title>
        <authorList>
            <consortium name="DOE Joint Genome Institute"/>
            <person name="Mondo S.J."/>
            <person name="Dannebaum R.O."/>
            <person name="Kuo R.C."/>
            <person name="Labutti K."/>
            <person name="Haridas S."/>
            <person name="Kuo A."/>
            <person name="Salamov A."/>
            <person name="Ahrendt S.R."/>
            <person name="Lipzen A."/>
            <person name="Sullivan W."/>
            <person name="Andreopoulos W.B."/>
            <person name="Clum A."/>
            <person name="Lindquist E."/>
            <person name="Daum C."/>
            <person name="Ramamoorthy G.K."/>
            <person name="Gryganskyi A."/>
            <person name="Culley D."/>
            <person name="Magnuson J.K."/>
            <person name="James T.Y."/>
            <person name="O'Malley M.A."/>
            <person name="Stajich J.E."/>
            <person name="Spatafora J.W."/>
            <person name="Visel A."/>
            <person name="Grigoriev I.V."/>
        </authorList>
    </citation>
    <scope>NUCLEOTIDE SEQUENCE [LARGE SCALE GENOMIC DNA]</scope>
    <source>
        <strain evidence="13 14">PL171</strain>
    </source>
</reference>
<dbReference type="GO" id="GO:0031380">
    <property type="term" value="C:nuclear RNA-directed RNA polymerase complex"/>
    <property type="evidence" value="ECO:0007669"/>
    <property type="project" value="TreeGrafter"/>
</dbReference>
<keyword evidence="3 8" id="KW-0808">Transferase</keyword>
<keyword evidence="14" id="KW-1185">Reference proteome</keyword>
<dbReference type="EMBL" id="MCFL01000002">
    <property type="protein sequence ID" value="ORZ40750.1"/>
    <property type="molecule type" value="Genomic_DNA"/>
</dbReference>
<evidence type="ECO:0000256" key="9">
    <source>
        <dbReference type="SAM" id="Coils"/>
    </source>
</evidence>
<keyword evidence="9" id="KW-0175">Coiled coil</keyword>
<dbReference type="Pfam" id="PF26253">
    <property type="entry name" value="RdRP_head"/>
    <property type="match status" value="1"/>
</dbReference>
<evidence type="ECO:0000259" key="11">
    <source>
        <dbReference type="Pfam" id="PF05183"/>
    </source>
</evidence>
<keyword evidence="6" id="KW-0943">RNA-mediated gene silencing</keyword>
<comment type="catalytic activity">
    <reaction evidence="7 8">
        <text>RNA(n) + a ribonucleoside 5'-triphosphate = RNA(n+1) + diphosphate</text>
        <dbReference type="Rhea" id="RHEA:21248"/>
        <dbReference type="Rhea" id="RHEA-COMP:14527"/>
        <dbReference type="Rhea" id="RHEA-COMP:17342"/>
        <dbReference type="ChEBI" id="CHEBI:33019"/>
        <dbReference type="ChEBI" id="CHEBI:61557"/>
        <dbReference type="ChEBI" id="CHEBI:140395"/>
        <dbReference type="EC" id="2.7.7.48"/>
    </reaction>
</comment>
<dbReference type="PANTHER" id="PTHR23079">
    <property type="entry name" value="RNA-DEPENDENT RNA POLYMERASE"/>
    <property type="match status" value="1"/>
</dbReference>
<evidence type="ECO:0000256" key="10">
    <source>
        <dbReference type="SAM" id="MobiDB-lite"/>
    </source>
</evidence>
<dbReference type="InterPro" id="IPR057596">
    <property type="entry name" value="RDRP_core"/>
</dbReference>
<dbReference type="Proteomes" id="UP000193411">
    <property type="component" value="Unassembled WGS sequence"/>
</dbReference>
<dbReference type="Pfam" id="PF05183">
    <property type="entry name" value="RdRP"/>
    <property type="match status" value="1"/>
</dbReference>
<dbReference type="GO" id="GO:0030422">
    <property type="term" value="P:siRNA processing"/>
    <property type="evidence" value="ECO:0007669"/>
    <property type="project" value="TreeGrafter"/>
</dbReference>
<evidence type="ECO:0000256" key="3">
    <source>
        <dbReference type="ARBA" id="ARBA00022679"/>
    </source>
</evidence>
<sequence length="1320" mass="145220">MSGNAGSTDYGGGDMTADVEVLSLKLAFQDTPDPLHNEPPPVAPSTEDGPVADGGQSNSKDPDAMPDLGDGVQARVLNATPLSTSRRLLRDLTDRLAEINRDIDANVQEAAEFANSPAAQLLVQEQEQFKIVKLLGVPFKASPADVAMCLRSHLSPNSVNEVTMQRSTKFGFNRNRGGGRGGGSGYRGRHVPLFSNDNMPQNNGWAFVTLCDSAAMERLISIANDYRTLELMGRHMRVQEGEIKSVSFSSYRHKDHSLTARVLGARLGLPPQTGTMTAEPLPRSTFVTTNHVHLQIAAAAGREQKQIVVTVGHLGTHNHFRAEISMRAMHTPVLFTGRSADGREKMGAPVLRLHLRRPPVVFAQTTLDIVPQMPQQSVPTTPSTSFDDPSDILNEIEDPDYSIPVWDSWTFLAEFMQQLMAAEYPGYTERSPDPTSPGACISEGPLGQCLVWDFYLGEHIKQPQVIKVLRSAARKPTLVSGGLPEDLLEGMPRAPELNCHSTSRTCFTASLPTETSGSSAKEAAQVADILKQHPALAARALEFQLDLPPPRINSVEKLVDYIQYVYDNHGTSIQQPATAPSTALPKRILTRIVIITPLRILPQAPEADTGNRILRTYVAHANRFLRVTFADEHTGTYKSMLPSNRMVMRRLKPLIHSPLIVGGRAFVFLAYGNSQLREASCWFYDESPRLGETGECPTADEIRDSIGDLSQIRVPGKFAVRLGQAFSSTVETVTVPAGKMAQEPDVERNRHCFSDRVGRISPRLATAVADVLGLTLVPSAFQVRIAGCKGMLTVDPRLANSYDQPAVVVRPSMNKFPGRDHRTLEVCAVAKTHPCFLDRQSIVLLTSLGVAESTIMGYMTRMMDQLEQLTQDEHVAAKMFRESGQSGPAVAMLEAGFRMDQDRHLRELVRSLRDRLLLDIKHRARLFVLEGVSLLGVLDEWDLIQEDEIWFASSSRSDLPPPGTKILVGRSPCLHPGDLRVVTMARRPCDQLAHLSDVVVFSQRGARPVPNMCGGGDLDGDTFFVIWDPLLIPPTQFPPMDYTPPAPPIESFGGVTAYDVREFFIDDLCNEKLGVISNAHLALSDLNGSAVHENCIELAKLHSTAVDFAKTGVLATLDNKLLPKEHSDFMENPTRPMYQSTRVLGKMYRQTTEIVKQHAAYLDDAIRLLVEYSNEMLKAAIQYEVMSEADLVAGLVRKDTKKQARRRDRGRAGCEGDEFWAEFEHAGLGNSRTVAAGVVAGDGLDSVEAVLRKRSRAKFAKDPSVRAKAVAWYVAAYSVQDDENGQKSNTIGQAFKSFLSFAWLVPEPLCQIKRELSMLG</sequence>
<evidence type="ECO:0000256" key="4">
    <source>
        <dbReference type="ARBA" id="ARBA00022695"/>
    </source>
</evidence>
<keyword evidence="4 8" id="KW-0548">Nucleotidyltransferase</keyword>
<evidence type="ECO:0000313" key="14">
    <source>
        <dbReference type="Proteomes" id="UP000193411"/>
    </source>
</evidence>
<evidence type="ECO:0000259" key="12">
    <source>
        <dbReference type="Pfam" id="PF26253"/>
    </source>
</evidence>
<dbReference type="InterPro" id="IPR058752">
    <property type="entry name" value="RDRP_C_head"/>
</dbReference>
<dbReference type="GO" id="GO:0003968">
    <property type="term" value="F:RNA-directed RNA polymerase activity"/>
    <property type="evidence" value="ECO:0007669"/>
    <property type="project" value="UniProtKB-KW"/>
</dbReference>
<dbReference type="InterPro" id="IPR007855">
    <property type="entry name" value="RDRP"/>
</dbReference>
<feature type="coiled-coil region" evidence="9">
    <location>
        <begin position="82"/>
        <end position="109"/>
    </location>
</feature>
<organism evidence="13 14">
    <name type="scientific">Catenaria anguillulae PL171</name>
    <dbReference type="NCBI Taxonomy" id="765915"/>
    <lineage>
        <taxon>Eukaryota</taxon>
        <taxon>Fungi</taxon>
        <taxon>Fungi incertae sedis</taxon>
        <taxon>Blastocladiomycota</taxon>
        <taxon>Blastocladiomycetes</taxon>
        <taxon>Blastocladiales</taxon>
        <taxon>Catenariaceae</taxon>
        <taxon>Catenaria</taxon>
    </lineage>
</organism>
<evidence type="ECO:0000256" key="6">
    <source>
        <dbReference type="ARBA" id="ARBA00023158"/>
    </source>
</evidence>
<comment type="caution">
    <text evidence="13">The sequence shown here is derived from an EMBL/GenBank/DDBJ whole genome shotgun (WGS) entry which is preliminary data.</text>
</comment>
<evidence type="ECO:0000256" key="8">
    <source>
        <dbReference type="RuleBase" id="RU363098"/>
    </source>
</evidence>
<dbReference type="STRING" id="765915.A0A1Y2I1K7"/>
<proteinExistence type="inferred from homology"/>
<evidence type="ECO:0000256" key="2">
    <source>
        <dbReference type="ARBA" id="ARBA00022484"/>
    </source>
</evidence>
<dbReference type="OrthoDB" id="6513042at2759"/>
<keyword evidence="5 8" id="KW-0694">RNA-binding</keyword>
<evidence type="ECO:0000313" key="13">
    <source>
        <dbReference type="EMBL" id="ORZ40750.1"/>
    </source>
</evidence>